<proteinExistence type="predicted"/>
<reference evidence="2" key="1">
    <citation type="submission" date="2021-04" db="EMBL/GenBank/DDBJ databases">
        <authorList>
            <person name="Tunstrom K."/>
        </authorList>
    </citation>
    <scope>NUCLEOTIDE SEQUENCE</scope>
</reference>
<sequence>MPFTIPAENHELVLKHRVRYQYIRNWRKCHRTGGEIYGAYRELIYTDDLVLSVVLSFIAPFTTDCMGEPRDGIPGPKETDKPTQKWTWASWH</sequence>
<protein>
    <submittedName>
        <fullName evidence="2">(apollo) hypothetical protein</fullName>
    </submittedName>
</protein>
<comment type="caution">
    <text evidence="2">The sequence shown here is derived from an EMBL/GenBank/DDBJ whole genome shotgun (WGS) entry which is preliminary data.</text>
</comment>
<dbReference type="OrthoDB" id="7369259at2759"/>
<evidence type="ECO:0000313" key="3">
    <source>
        <dbReference type="Proteomes" id="UP000691718"/>
    </source>
</evidence>
<name>A0A8S3X5T4_PARAO</name>
<keyword evidence="3" id="KW-1185">Reference proteome</keyword>
<evidence type="ECO:0000256" key="1">
    <source>
        <dbReference type="SAM" id="MobiDB-lite"/>
    </source>
</evidence>
<gene>
    <name evidence="2" type="ORF">PAPOLLO_LOCUS13751</name>
</gene>
<organism evidence="2 3">
    <name type="scientific">Parnassius apollo</name>
    <name type="common">Apollo butterfly</name>
    <name type="synonym">Papilio apollo</name>
    <dbReference type="NCBI Taxonomy" id="110799"/>
    <lineage>
        <taxon>Eukaryota</taxon>
        <taxon>Metazoa</taxon>
        <taxon>Ecdysozoa</taxon>
        <taxon>Arthropoda</taxon>
        <taxon>Hexapoda</taxon>
        <taxon>Insecta</taxon>
        <taxon>Pterygota</taxon>
        <taxon>Neoptera</taxon>
        <taxon>Endopterygota</taxon>
        <taxon>Lepidoptera</taxon>
        <taxon>Glossata</taxon>
        <taxon>Ditrysia</taxon>
        <taxon>Papilionoidea</taxon>
        <taxon>Papilionidae</taxon>
        <taxon>Parnassiinae</taxon>
        <taxon>Parnassini</taxon>
        <taxon>Parnassius</taxon>
        <taxon>Parnassius</taxon>
    </lineage>
</organism>
<feature type="compositionally biased region" description="Basic and acidic residues" evidence="1">
    <location>
        <begin position="68"/>
        <end position="83"/>
    </location>
</feature>
<evidence type="ECO:0000313" key="2">
    <source>
        <dbReference type="EMBL" id="CAG5000586.1"/>
    </source>
</evidence>
<accession>A0A8S3X5T4</accession>
<feature type="region of interest" description="Disordered" evidence="1">
    <location>
        <begin position="68"/>
        <end position="92"/>
    </location>
</feature>
<dbReference type="AlphaFoldDB" id="A0A8S3X5T4"/>
<dbReference type="Proteomes" id="UP000691718">
    <property type="component" value="Unassembled WGS sequence"/>
</dbReference>
<dbReference type="EMBL" id="CAJQZP010000945">
    <property type="protein sequence ID" value="CAG5000586.1"/>
    <property type="molecule type" value="Genomic_DNA"/>
</dbReference>